<keyword evidence="2" id="KW-1185">Reference proteome</keyword>
<dbReference type="Proteomes" id="UP001597511">
    <property type="component" value="Unassembled WGS sequence"/>
</dbReference>
<dbReference type="EMBL" id="JBHUOZ010000001">
    <property type="protein sequence ID" value="MFD2919186.1"/>
    <property type="molecule type" value="Genomic_DNA"/>
</dbReference>
<name>A0ABW6A3J7_9BACT</name>
<proteinExistence type="predicted"/>
<reference evidence="2" key="1">
    <citation type="journal article" date="2019" name="Int. J. Syst. Evol. Microbiol.">
        <title>The Global Catalogue of Microorganisms (GCM) 10K type strain sequencing project: providing services to taxonomists for standard genome sequencing and annotation.</title>
        <authorList>
            <consortium name="The Broad Institute Genomics Platform"/>
            <consortium name="The Broad Institute Genome Sequencing Center for Infectious Disease"/>
            <person name="Wu L."/>
            <person name="Ma J."/>
        </authorList>
    </citation>
    <scope>NUCLEOTIDE SEQUENCE [LARGE SCALE GENOMIC DNA]</scope>
    <source>
        <strain evidence="2">KCTC 23299</strain>
    </source>
</reference>
<dbReference type="RefSeq" id="WP_386096128.1">
    <property type="nucleotide sequence ID" value="NZ_JBHUOZ010000001.1"/>
</dbReference>
<gene>
    <name evidence="1" type="ORF">ACFS6H_05630</name>
</gene>
<protein>
    <submittedName>
        <fullName evidence="1">Uncharacterized protein</fullName>
    </submittedName>
</protein>
<evidence type="ECO:0000313" key="1">
    <source>
        <dbReference type="EMBL" id="MFD2919186.1"/>
    </source>
</evidence>
<comment type="caution">
    <text evidence="1">The sequence shown here is derived from an EMBL/GenBank/DDBJ whole genome shotgun (WGS) entry which is preliminary data.</text>
</comment>
<evidence type="ECO:0000313" key="2">
    <source>
        <dbReference type="Proteomes" id="UP001597511"/>
    </source>
</evidence>
<accession>A0ABW6A3J7</accession>
<sequence length="133" mass="15149">MINKTIIRVPIQMSIHNTIHVINSFNLSSAGIIADLQHTMNGLGEGSIIKSLTSGKEWKVIKRVIFNHTTDIQKVFASESTIVFYLSFGNMESKQKSREEILERELQNIFQYQLHAIGEYSKPELNDLLTINT</sequence>
<organism evidence="1 2">
    <name type="scientific">Terrimonas rubra</name>
    <dbReference type="NCBI Taxonomy" id="1035890"/>
    <lineage>
        <taxon>Bacteria</taxon>
        <taxon>Pseudomonadati</taxon>
        <taxon>Bacteroidota</taxon>
        <taxon>Chitinophagia</taxon>
        <taxon>Chitinophagales</taxon>
        <taxon>Chitinophagaceae</taxon>
        <taxon>Terrimonas</taxon>
    </lineage>
</organism>